<evidence type="ECO:0000313" key="1">
    <source>
        <dbReference type="EMBL" id="GAA4008805.1"/>
    </source>
</evidence>
<organism evidence="1 2">
    <name type="scientific">Hymenobacter fastidiosus</name>
    <dbReference type="NCBI Taxonomy" id="486264"/>
    <lineage>
        <taxon>Bacteria</taxon>
        <taxon>Pseudomonadati</taxon>
        <taxon>Bacteroidota</taxon>
        <taxon>Cytophagia</taxon>
        <taxon>Cytophagales</taxon>
        <taxon>Hymenobacteraceae</taxon>
        <taxon>Hymenobacter</taxon>
    </lineage>
</organism>
<comment type="caution">
    <text evidence="1">The sequence shown here is derived from an EMBL/GenBank/DDBJ whole genome shotgun (WGS) entry which is preliminary data.</text>
</comment>
<accession>A0ABP7SAM8</accession>
<name>A0ABP7SAM8_9BACT</name>
<sequence length="65" mass="7589">MKRSCQERERREGKRAERATILGFGRTKDASPHVADRQNCYRVYDSFDFQSGVPEVQQTVGRNRN</sequence>
<reference evidence="2" key="1">
    <citation type="journal article" date="2019" name="Int. J. Syst. Evol. Microbiol.">
        <title>The Global Catalogue of Microorganisms (GCM) 10K type strain sequencing project: providing services to taxonomists for standard genome sequencing and annotation.</title>
        <authorList>
            <consortium name="The Broad Institute Genomics Platform"/>
            <consortium name="The Broad Institute Genome Sequencing Center for Infectious Disease"/>
            <person name="Wu L."/>
            <person name="Ma J."/>
        </authorList>
    </citation>
    <scope>NUCLEOTIDE SEQUENCE [LARGE SCALE GENOMIC DNA]</scope>
    <source>
        <strain evidence="2">JCM 17224</strain>
    </source>
</reference>
<proteinExistence type="predicted"/>
<protein>
    <submittedName>
        <fullName evidence="1">Uncharacterized protein</fullName>
    </submittedName>
</protein>
<dbReference type="EMBL" id="BAABDJ010000018">
    <property type="protein sequence ID" value="GAA4008805.1"/>
    <property type="molecule type" value="Genomic_DNA"/>
</dbReference>
<gene>
    <name evidence="1" type="ORF">GCM10022408_21170</name>
</gene>
<evidence type="ECO:0000313" key="2">
    <source>
        <dbReference type="Proteomes" id="UP001500567"/>
    </source>
</evidence>
<dbReference type="Proteomes" id="UP001500567">
    <property type="component" value="Unassembled WGS sequence"/>
</dbReference>
<keyword evidence="2" id="KW-1185">Reference proteome</keyword>